<accession>A0A1H9HU32</accession>
<dbReference type="GO" id="GO:0005886">
    <property type="term" value="C:plasma membrane"/>
    <property type="evidence" value="ECO:0007669"/>
    <property type="project" value="UniProtKB-SubCell"/>
</dbReference>
<dbReference type="PROSITE" id="PS00409">
    <property type="entry name" value="PROKAR_NTER_METHYL"/>
    <property type="match status" value="1"/>
</dbReference>
<evidence type="ECO:0000256" key="4">
    <source>
        <dbReference type="ARBA" id="ARBA00022475"/>
    </source>
</evidence>
<dbReference type="SUPFAM" id="SSF54523">
    <property type="entry name" value="Pili subunits"/>
    <property type="match status" value="1"/>
</dbReference>
<evidence type="ECO:0000256" key="1">
    <source>
        <dbReference type="ARBA" id="ARBA00004377"/>
    </source>
</evidence>
<dbReference type="OrthoDB" id="9794345at2"/>
<gene>
    <name evidence="12" type="ORF">SAMN04488038_10930</name>
</gene>
<evidence type="ECO:0000313" key="13">
    <source>
        <dbReference type="Proteomes" id="UP000199233"/>
    </source>
</evidence>
<dbReference type="Gene3D" id="3.10.610.10">
    <property type="entry name" value="GSPII I/J protein-like"/>
    <property type="match status" value="1"/>
</dbReference>
<evidence type="ECO:0000256" key="10">
    <source>
        <dbReference type="SAM" id="MobiDB-lite"/>
    </source>
</evidence>
<name>A0A1H9HU32_9GAMM</name>
<reference evidence="12 13" key="1">
    <citation type="submission" date="2016-10" db="EMBL/GenBank/DDBJ databases">
        <authorList>
            <person name="de Groot N.N."/>
        </authorList>
    </citation>
    <scope>NUCLEOTIDE SEQUENCE [LARGE SCALE GENOMIC DNA]</scope>
    <source>
        <strain evidence="12 13">DSM 25927</strain>
    </source>
</reference>
<proteinExistence type="inferred from homology"/>
<dbReference type="Pfam" id="PF11612">
    <property type="entry name" value="T2SSJ"/>
    <property type="match status" value="1"/>
</dbReference>
<dbReference type="NCBIfam" id="TIGR01711">
    <property type="entry name" value="gspJ"/>
    <property type="match status" value="1"/>
</dbReference>
<dbReference type="RefSeq" id="WP_093286351.1">
    <property type="nucleotide sequence ID" value="NZ_FOFS01000009.1"/>
</dbReference>
<organism evidence="12 13">
    <name type="scientific">Solimonas aquatica</name>
    <dbReference type="NCBI Taxonomy" id="489703"/>
    <lineage>
        <taxon>Bacteria</taxon>
        <taxon>Pseudomonadati</taxon>
        <taxon>Pseudomonadota</taxon>
        <taxon>Gammaproteobacteria</taxon>
        <taxon>Nevskiales</taxon>
        <taxon>Nevskiaceae</taxon>
        <taxon>Solimonas</taxon>
    </lineage>
</organism>
<dbReference type="InterPro" id="IPR045584">
    <property type="entry name" value="Pilin-like"/>
</dbReference>
<dbReference type="STRING" id="489703.SAMN04488038_10930"/>
<evidence type="ECO:0000313" key="12">
    <source>
        <dbReference type="EMBL" id="SEQ65831.1"/>
    </source>
</evidence>
<evidence type="ECO:0000256" key="9">
    <source>
        <dbReference type="ARBA" id="ARBA00023136"/>
    </source>
</evidence>
<dbReference type="GO" id="GO:0015627">
    <property type="term" value="C:type II protein secretion system complex"/>
    <property type="evidence" value="ECO:0007669"/>
    <property type="project" value="InterPro"/>
</dbReference>
<dbReference type="PANTHER" id="PTHR39583:SF2">
    <property type="entry name" value="TYPE II SECRETION SYSTEM PROTEIN J"/>
    <property type="match status" value="1"/>
</dbReference>
<dbReference type="PANTHER" id="PTHR39583">
    <property type="entry name" value="TYPE II SECRETION SYSTEM PROTEIN J-RELATED"/>
    <property type="match status" value="1"/>
</dbReference>
<evidence type="ECO:0000256" key="2">
    <source>
        <dbReference type="ARBA" id="ARBA00011084"/>
    </source>
</evidence>
<feature type="compositionally biased region" description="Pro residues" evidence="10">
    <location>
        <begin position="217"/>
        <end position="230"/>
    </location>
</feature>
<dbReference type="NCBIfam" id="TIGR02532">
    <property type="entry name" value="IV_pilin_GFxxxE"/>
    <property type="match status" value="1"/>
</dbReference>
<evidence type="ECO:0000256" key="11">
    <source>
        <dbReference type="SAM" id="Phobius"/>
    </source>
</evidence>
<feature type="transmembrane region" description="Helical" evidence="11">
    <location>
        <begin position="12"/>
        <end position="36"/>
    </location>
</feature>
<dbReference type="GO" id="GO:0015628">
    <property type="term" value="P:protein secretion by the type II secretion system"/>
    <property type="evidence" value="ECO:0007669"/>
    <property type="project" value="InterPro"/>
</dbReference>
<dbReference type="InterPro" id="IPR051621">
    <property type="entry name" value="T2SS_protein_J"/>
</dbReference>
<feature type="region of interest" description="Disordered" evidence="10">
    <location>
        <begin position="210"/>
        <end position="237"/>
    </location>
</feature>
<sequence>MKRATKTFAQSGFTLLEMLVVVAIFAIFAVLAYGGLNSVLKTRAAVERGQQELAQVQKAYLRLRDDLQQVQPRPVRDNYGDLQPAFYANREGDLELTRGGWRNPLLLPRSSLQRVSYHLAEDGLHRRSWRGLDRAQDDKPQDVLLLAGVSKVGWRFLDEQAQWQTQWPPLNAVQGTTPETQLPAPPVAAEITLRTRSFGELHFLFRLGLDPRKQDAEPPPPGPNQEPPAQLPRGDGE</sequence>
<comment type="similarity">
    <text evidence="2">Belongs to the GSP J family.</text>
</comment>
<evidence type="ECO:0000256" key="7">
    <source>
        <dbReference type="ARBA" id="ARBA00022692"/>
    </source>
</evidence>
<evidence type="ECO:0000256" key="8">
    <source>
        <dbReference type="ARBA" id="ARBA00022989"/>
    </source>
</evidence>
<keyword evidence="6" id="KW-0997">Cell inner membrane</keyword>
<evidence type="ECO:0000256" key="5">
    <source>
        <dbReference type="ARBA" id="ARBA00022481"/>
    </source>
</evidence>
<keyword evidence="5" id="KW-0488">Methylation</keyword>
<evidence type="ECO:0000256" key="6">
    <source>
        <dbReference type="ARBA" id="ARBA00022519"/>
    </source>
</evidence>
<keyword evidence="8 11" id="KW-1133">Transmembrane helix</keyword>
<evidence type="ECO:0000256" key="3">
    <source>
        <dbReference type="ARBA" id="ARBA00021539"/>
    </source>
</evidence>
<comment type="subcellular location">
    <subcellularLocation>
        <location evidence="1">Cell inner membrane</location>
        <topology evidence="1">Single-pass membrane protein</topology>
    </subcellularLocation>
</comment>
<keyword evidence="13" id="KW-1185">Reference proteome</keyword>
<keyword evidence="4" id="KW-1003">Cell membrane</keyword>
<dbReference type="EMBL" id="FOFS01000009">
    <property type="protein sequence ID" value="SEQ65831.1"/>
    <property type="molecule type" value="Genomic_DNA"/>
</dbReference>
<dbReference type="Proteomes" id="UP000199233">
    <property type="component" value="Unassembled WGS sequence"/>
</dbReference>
<dbReference type="InterPro" id="IPR010055">
    <property type="entry name" value="T2SS_protein-GspJ"/>
</dbReference>
<dbReference type="AlphaFoldDB" id="A0A1H9HU32"/>
<dbReference type="Pfam" id="PF07963">
    <property type="entry name" value="N_methyl"/>
    <property type="match status" value="1"/>
</dbReference>
<dbReference type="InterPro" id="IPR012902">
    <property type="entry name" value="N_methyl_site"/>
</dbReference>
<protein>
    <recommendedName>
        <fullName evidence="3">Type II secretion system protein J</fullName>
    </recommendedName>
</protein>
<keyword evidence="9 11" id="KW-0472">Membrane</keyword>
<dbReference type="Gene3D" id="2.10.70.20">
    <property type="entry name" value="gspk-gspi-gspj complex like domains"/>
    <property type="match status" value="1"/>
</dbReference>
<keyword evidence="7 11" id="KW-0812">Transmembrane</keyword>